<dbReference type="eggNOG" id="ENOG5032Z6J">
    <property type="taxonomic scope" value="Bacteria"/>
</dbReference>
<evidence type="ECO:0000313" key="2">
    <source>
        <dbReference type="Proteomes" id="UP000002620"/>
    </source>
</evidence>
<keyword evidence="2" id="KW-1185">Reference proteome</keyword>
<dbReference type="KEGG" id="adg:Adeg_0816"/>
<dbReference type="Proteomes" id="UP000002620">
    <property type="component" value="Chromosome"/>
</dbReference>
<dbReference type="HOGENOM" id="CLU_911010_0_0_9"/>
<sequence>MKKLVLGKGRKRLELTGRDVEFLRMLAGVGVFSLEHAQKFYGSQKYYLRRIEKFARWKLVKRRDRCIWPTSFLVKLLEGGGHIALVPARRRQALFSIADLCLALGTGSGVEVLYRKHLEGVRKKYLAAVLRKDGREYGVFLLEGRSRFAVGRVFDGLKELGIPRAVVLCLSREGMEEFSRLAEVFCRRLGLEELLLLPADRGPSVLAGALSPGFEGLLGEAFPGIERVAPWVYRWEGREVVVLAANDLVSRWRLLEGGWMGKVLVCLSGQRRFFSALFPGAELACLRDDFSGWAEFPSGVESAGS</sequence>
<dbReference type="OrthoDB" id="9821999at2"/>
<dbReference type="AlphaFoldDB" id="C9RCI1"/>
<proteinExistence type="predicted"/>
<dbReference type="EMBL" id="CP001785">
    <property type="protein sequence ID" value="ACX51958.1"/>
    <property type="molecule type" value="Genomic_DNA"/>
</dbReference>
<dbReference type="STRING" id="429009.Adeg_0816"/>
<organism evidence="1 2">
    <name type="scientific">Ammonifex degensii (strain DSM 10501 / KC4)</name>
    <dbReference type="NCBI Taxonomy" id="429009"/>
    <lineage>
        <taxon>Bacteria</taxon>
        <taxon>Bacillati</taxon>
        <taxon>Bacillota</taxon>
        <taxon>Clostridia</taxon>
        <taxon>Thermoanaerobacterales</taxon>
        <taxon>Thermoanaerobacteraceae</taxon>
        <taxon>Ammonifex</taxon>
    </lineage>
</organism>
<dbReference type="RefSeq" id="WP_015738835.1">
    <property type="nucleotide sequence ID" value="NC_013385.1"/>
</dbReference>
<name>C9RCI1_AMMDK</name>
<gene>
    <name evidence="1" type="ordered locus">Adeg_0816</name>
</gene>
<protein>
    <submittedName>
        <fullName evidence="1">Uncharacterized protein</fullName>
    </submittedName>
</protein>
<reference evidence="1 2" key="1">
    <citation type="submission" date="2009-10" db="EMBL/GenBank/DDBJ databases">
        <title>Complete sequence of chromosome of Ammonifex degensii KC4.</title>
        <authorList>
            <consortium name="US DOE Joint Genome Institute"/>
            <person name="Kerfeld C."/>
            <person name="Goodner B."/>
            <person name="Huber H."/>
            <person name="Stetter K."/>
            <person name="Lucas S."/>
            <person name="Copeland A."/>
            <person name="Lapidus A."/>
            <person name="Glavina del Rio T."/>
            <person name="Dalin E."/>
            <person name="Tice H."/>
            <person name="Bruce D."/>
            <person name="Goodwin L."/>
            <person name="Pitluck S."/>
            <person name="Saunders E."/>
            <person name="Brettin T."/>
            <person name="Detter J.C."/>
            <person name="Han C."/>
            <person name="Larimer F."/>
            <person name="Land M."/>
            <person name="Hauser L."/>
            <person name="Kyrpides N."/>
            <person name="Ovchinnikova G."/>
            <person name="Richardson P."/>
        </authorList>
    </citation>
    <scope>NUCLEOTIDE SEQUENCE [LARGE SCALE GENOMIC DNA]</scope>
    <source>
        <strain evidence="2">DSM 10501 / KC4</strain>
    </source>
</reference>
<accession>C9RCI1</accession>
<evidence type="ECO:0000313" key="1">
    <source>
        <dbReference type="EMBL" id="ACX51958.1"/>
    </source>
</evidence>